<reference evidence="8 9" key="1">
    <citation type="submission" date="2017-08" db="EMBL/GenBank/DDBJ databases">
        <title>Infants hospitalized years apart are colonized by the same room-sourced microbial strains.</title>
        <authorList>
            <person name="Brooks B."/>
            <person name="Olm M.R."/>
            <person name="Firek B.A."/>
            <person name="Baker R."/>
            <person name="Thomas B.C."/>
            <person name="Morowitz M.J."/>
            <person name="Banfield J.F."/>
        </authorList>
    </citation>
    <scope>NUCLEOTIDE SEQUENCE [LARGE SCALE GENOMIC DNA]</scope>
    <source>
        <strain evidence="8">S2_018_000_R3_110</strain>
    </source>
</reference>
<comment type="subcellular location">
    <subcellularLocation>
        <location evidence="5">Secreted</location>
    </subcellularLocation>
    <subcellularLocation>
        <location evidence="5">Bacterial flagellum</location>
    </subcellularLocation>
</comment>
<keyword evidence="8" id="KW-0969">Cilium</keyword>
<dbReference type="Pfam" id="PF02465">
    <property type="entry name" value="FliD_N"/>
    <property type="match status" value="1"/>
</dbReference>
<evidence type="ECO:0000256" key="3">
    <source>
        <dbReference type="ARBA" id="ARBA00023054"/>
    </source>
</evidence>
<protein>
    <recommendedName>
        <fullName evidence="5">Flagellar hook-associated protein 2</fullName>
        <shortName evidence="5">HAP2</shortName>
    </recommendedName>
    <alternativeName>
        <fullName evidence="5">Flagellar cap protein</fullName>
    </alternativeName>
</protein>
<keyword evidence="3" id="KW-0175">Coiled coil</keyword>
<evidence type="ECO:0000259" key="6">
    <source>
        <dbReference type="Pfam" id="PF02465"/>
    </source>
</evidence>
<feature type="domain" description="Flagellar hook-associated protein 2 C-terminal" evidence="7">
    <location>
        <begin position="259"/>
        <end position="478"/>
    </location>
</feature>
<dbReference type="EMBL" id="QFNF01000001">
    <property type="protein sequence ID" value="PZO81131.1"/>
    <property type="molecule type" value="Genomic_DNA"/>
</dbReference>
<dbReference type="Proteomes" id="UP000248614">
    <property type="component" value="Unassembled WGS sequence"/>
</dbReference>
<evidence type="ECO:0000256" key="2">
    <source>
        <dbReference type="ARBA" id="ARBA00011255"/>
    </source>
</evidence>
<sequence>MAITTTSATATVATAKTTTTAKTATPNLATALGAGSGVDTAALVQSLVEAQFANKNAQLARKSDTLTAQISSVAELKSGITSFSAALTTLAETGGLSTQLSSSGAAVKVSVAAGATVASLNASVTVARLATSQVAVTKDTFATDASVGTGTLQLQLGSVQSDGTFKANGTTIPPITITASDAASLQGVADKITAAKAGVTASVVTDANGQRLVLRSTDGANQAFTLAATPDSGSATPGLERLNVDFDADNGGAEVVTRAGNAVFSIDGVPMVSASNTVTGAPGVKLELKAVTTDTGPVTLSSSKPTEALTEAVNNVVAAYNEMLASVNKATDPITGDLRADPAAMAMKRALQRLTITDLTGATDGSPTTLSSIGVATNNDGTLRVDKDMLTRALANNPDAVEAMFAAATGTDGTTGTSLPAALNRIAATAKSTTLGLGASDKRYAEAQTALAKEQAKVAEQTDATSTRMTQQFAASEARVAAYKAQQTFMENQIKMWTKSE</sequence>
<comment type="similarity">
    <text evidence="1 5">Belongs to the FliD family.</text>
</comment>
<dbReference type="PANTHER" id="PTHR30288">
    <property type="entry name" value="FLAGELLAR CAP/ASSEMBLY PROTEIN FLID"/>
    <property type="match status" value="1"/>
</dbReference>
<comment type="subunit">
    <text evidence="2 5">Homopentamer.</text>
</comment>
<keyword evidence="5" id="KW-0964">Secreted</keyword>
<dbReference type="Gene3D" id="3.30.70.2120">
    <property type="match status" value="1"/>
</dbReference>
<keyword evidence="8" id="KW-0282">Flagellum</keyword>
<dbReference type="InterPro" id="IPR040026">
    <property type="entry name" value="FliD"/>
</dbReference>
<keyword evidence="4 5" id="KW-0975">Bacterial flagellum</keyword>
<dbReference type="GO" id="GO:0009424">
    <property type="term" value="C:bacterial-type flagellum hook"/>
    <property type="evidence" value="ECO:0007669"/>
    <property type="project" value="UniProtKB-UniRule"/>
</dbReference>
<evidence type="ECO:0000256" key="4">
    <source>
        <dbReference type="ARBA" id="ARBA00023143"/>
    </source>
</evidence>
<dbReference type="InterPro" id="IPR003481">
    <property type="entry name" value="FliD_N"/>
</dbReference>
<evidence type="ECO:0000313" key="9">
    <source>
        <dbReference type="Proteomes" id="UP000248614"/>
    </source>
</evidence>
<dbReference type="GO" id="GO:0071973">
    <property type="term" value="P:bacterial-type flagellum-dependent cell motility"/>
    <property type="evidence" value="ECO:0007669"/>
    <property type="project" value="TreeGrafter"/>
</dbReference>
<evidence type="ECO:0000259" key="7">
    <source>
        <dbReference type="Pfam" id="PF07195"/>
    </source>
</evidence>
<gene>
    <name evidence="8" type="ORF">DI632_00735</name>
</gene>
<name>A0A2W5BDR8_9SPHN</name>
<evidence type="ECO:0000256" key="5">
    <source>
        <dbReference type="RuleBase" id="RU362066"/>
    </source>
</evidence>
<evidence type="ECO:0000256" key="1">
    <source>
        <dbReference type="ARBA" id="ARBA00009764"/>
    </source>
</evidence>
<dbReference type="GO" id="GO:0009421">
    <property type="term" value="C:bacterial-type flagellum filament cap"/>
    <property type="evidence" value="ECO:0007669"/>
    <property type="project" value="InterPro"/>
</dbReference>
<dbReference type="AlphaFoldDB" id="A0A2W5BDR8"/>
<proteinExistence type="inferred from homology"/>
<dbReference type="InterPro" id="IPR010809">
    <property type="entry name" value="FliD_C"/>
</dbReference>
<organism evidence="8 9">
    <name type="scientific">Sphingomonas hengshuiensis</name>
    <dbReference type="NCBI Taxonomy" id="1609977"/>
    <lineage>
        <taxon>Bacteria</taxon>
        <taxon>Pseudomonadati</taxon>
        <taxon>Pseudomonadota</taxon>
        <taxon>Alphaproteobacteria</taxon>
        <taxon>Sphingomonadales</taxon>
        <taxon>Sphingomonadaceae</taxon>
        <taxon>Sphingomonas</taxon>
    </lineage>
</organism>
<keyword evidence="8" id="KW-0966">Cell projection</keyword>
<dbReference type="GO" id="GO:0005576">
    <property type="term" value="C:extracellular region"/>
    <property type="evidence" value="ECO:0007669"/>
    <property type="project" value="UniProtKB-SubCell"/>
</dbReference>
<evidence type="ECO:0000313" key="8">
    <source>
        <dbReference type="EMBL" id="PZO81131.1"/>
    </source>
</evidence>
<dbReference type="GO" id="GO:0007155">
    <property type="term" value="P:cell adhesion"/>
    <property type="evidence" value="ECO:0007669"/>
    <property type="project" value="InterPro"/>
</dbReference>
<accession>A0A2W5BDR8</accession>
<dbReference type="PANTHER" id="PTHR30288:SF0">
    <property type="entry name" value="FLAGELLAR HOOK-ASSOCIATED PROTEIN 2"/>
    <property type="match status" value="1"/>
</dbReference>
<comment type="caution">
    <text evidence="8">The sequence shown here is derived from an EMBL/GenBank/DDBJ whole genome shotgun (WGS) entry which is preliminary data.</text>
</comment>
<dbReference type="Pfam" id="PF07195">
    <property type="entry name" value="FliD_C"/>
    <property type="match status" value="1"/>
</dbReference>
<comment type="function">
    <text evidence="5">Required for morphogenesis and for the elongation of the flagellar filament by facilitating polymerization of the flagellin monomers at the tip of growing filament. Forms a capping structure, which prevents flagellin subunits (transported through the central channel of the flagellum) from leaking out without polymerization at the distal end.</text>
</comment>
<feature type="domain" description="Flagellar hook-associated protein 2 N-terminal" evidence="6">
    <location>
        <begin position="36"/>
        <end position="133"/>
    </location>
</feature>